<sequence length="135" mass="14945">MWSTSGELGRQWSASWKKQRSKLTIRREGCNPCKKPVTGHPLGSEDGSPVLSIIATCEGMFWGIFPIKSLSNCSPCSSILGLHPTSVLYDLVDHDSIVAFISFRLVLAIVTLPLSYSDGLGRIDIVRFYRSRSQN</sequence>
<protein>
    <submittedName>
        <fullName evidence="1">Uncharacterized protein</fullName>
    </submittedName>
</protein>
<feature type="non-terminal residue" evidence="1">
    <location>
        <position position="1"/>
    </location>
</feature>
<reference evidence="1" key="1">
    <citation type="submission" date="2022-01" db="EMBL/GenBank/DDBJ databases">
        <authorList>
            <person name="King R."/>
        </authorList>
    </citation>
    <scope>NUCLEOTIDE SEQUENCE</scope>
</reference>
<gene>
    <name evidence="1" type="ORF">NEZAVI_LOCUS13860</name>
</gene>
<dbReference type="EMBL" id="OV725082">
    <property type="protein sequence ID" value="CAH1405714.1"/>
    <property type="molecule type" value="Genomic_DNA"/>
</dbReference>
<keyword evidence="2" id="KW-1185">Reference proteome</keyword>
<proteinExistence type="predicted"/>
<dbReference type="Proteomes" id="UP001152798">
    <property type="component" value="Chromosome 6"/>
</dbReference>
<evidence type="ECO:0000313" key="2">
    <source>
        <dbReference type="Proteomes" id="UP001152798"/>
    </source>
</evidence>
<name>A0A9P0MUN8_NEZVI</name>
<evidence type="ECO:0000313" key="1">
    <source>
        <dbReference type="EMBL" id="CAH1405714.1"/>
    </source>
</evidence>
<dbReference type="AlphaFoldDB" id="A0A9P0MUN8"/>
<accession>A0A9P0MUN8</accession>
<organism evidence="1 2">
    <name type="scientific">Nezara viridula</name>
    <name type="common">Southern green stink bug</name>
    <name type="synonym">Cimex viridulus</name>
    <dbReference type="NCBI Taxonomy" id="85310"/>
    <lineage>
        <taxon>Eukaryota</taxon>
        <taxon>Metazoa</taxon>
        <taxon>Ecdysozoa</taxon>
        <taxon>Arthropoda</taxon>
        <taxon>Hexapoda</taxon>
        <taxon>Insecta</taxon>
        <taxon>Pterygota</taxon>
        <taxon>Neoptera</taxon>
        <taxon>Paraneoptera</taxon>
        <taxon>Hemiptera</taxon>
        <taxon>Heteroptera</taxon>
        <taxon>Panheteroptera</taxon>
        <taxon>Pentatomomorpha</taxon>
        <taxon>Pentatomoidea</taxon>
        <taxon>Pentatomidae</taxon>
        <taxon>Pentatominae</taxon>
        <taxon>Nezara</taxon>
    </lineage>
</organism>
<feature type="non-terminal residue" evidence="1">
    <location>
        <position position="135"/>
    </location>
</feature>